<reference evidence="1 2" key="1">
    <citation type="submission" date="2023-09" db="EMBL/GenBank/DDBJ databases">
        <authorList>
            <person name="Rey-Velasco X."/>
        </authorList>
    </citation>
    <scope>NUCLEOTIDE SEQUENCE [LARGE SCALE GENOMIC DNA]</scope>
    <source>
        <strain evidence="1 2">P385</strain>
    </source>
</reference>
<sequence>MPANPHIDLLAYEFLANTASQQAVWINTRKRDLERLLHAVKDDFEGAVYGRGSLESLEEARNRLLARIDYLCDRASAIQALRTQLDYDGHALGVAQMKTPR</sequence>
<evidence type="ECO:0000313" key="1">
    <source>
        <dbReference type="EMBL" id="MDT0618629.1"/>
    </source>
</evidence>
<protein>
    <recommendedName>
        <fullName evidence="3">Flagellar protein FliT</fullName>
    </recommendedName>
</protein>
<dbReference type="RefSeq" id="WP_311658791.1">
    <property type="nucleotide sequence ID" value="NZ_JAVRHY010000006.1"/>
</dbReference>
<evidence type="ECO:0008006" key="3">
    <source>
        <dbReference type="Google" id="ProtNLM"/>
    </source>
</evidence>
<name>A0ABU3B8R2_9GAMM</name>
<dbReference type="Proteomes" id="UP001259982">
    <property type="component" value="Unassembled WGS sequence"/>
</dbReference>
<gene>
    <name evidence="1" type="ORF">RM531_09065</name>
</gene>
<evidence type="ECO:0000313" key="2">
    <source>
        <dbReference type="Proteomes" id="UP001259982"/>
    </source>
</evidence>
<comment type="caution">
    <text evidence="1">The sequence shown here is derived from an EMBL/GenBank/DDBJ whole genome shotgun (WGS) entry which is preliminary data.</text>
</comment>
<keyword evidence="2" id="KW-1185">Reference proteome</keyword>
<dbReference type="EMBL" id="JAVRHY010000006">
    <property type="protein sequence ID" value="MDT0618629.1"/>
    <property type="molecule type" value="Genomic_DNA"/>
</dbReference>
<accession>A0ABU3B8R2</accession>
<proteinExistence type="predicted"/>
<organism evidence="1 2">
    <name type="scientific">Spectribacter acetivorans</name>
    <dbReference type="NCBI Taxonomy" id="3075603"/>
    <lineage>
        <taxon>Bacteria</taxon>
        <taxon>Pseudomonadati</taxon>
        <taxon>Pseudomonadota</taxon>
        <taxon>Gammaproteobacteria</taxon>
        <taxon>Salinisphaerales</taxon>
        <taxon>Salinisphaeraceae</taxon>
        <taxon>Spectribacter</taxon>
    </lineage>
</organism>